<evidence type="ECO:0008006" key="3">
    <source>
        <dbReference type="Google" id="ProtNLM"/>
    </source>
</evidence>
<evidence type="ECO:0000313" key="1">
    <source>
        <dbReference type="EMBL" id="MBK1643375.1"/>
    </source>
</evidence>
<comment type="caution">
    <text evidence="1">The sequence shown here is derived from an EMBL/GenBank/DDBJ whole genome shotgun (WGS) entry which is preliminary data.</text>
</comment>
<sequence>MTKRAGLTHIRDLLKHNPRLRRHLEWSDRERVLLDQVLTGLPAALRPHCCDVTLIHHSLTLFFDSSAWAMRARFLADDLVRTLQHEGVAKVIVRVRVATRAGREDPSRGGPGQVPRRECRAHRLSSRAVTLLQDAAAGMTDVALAHALRHLAESGGGGDQPS</sequence>
<organism evidence="1 2">
    <name type="scientific">Thiocapsa imhoffii</name>
    <dbReference type="NCBI Taxonomy" id="382777"/>
    <lineage>
        <taxon>Bacteria</taxon>
        <taxon>Pseudomonadati</taxon>
        <taxon>Pseudomonadota</taxon>
        <taxon>Gammaproteobacteria</taxon>
        <taxon>Chromatiales</taxon>
        <taxon>Chromatiaceae</taxon>
        <taxon>Thiocapsa</taxon>
    </lineage>
</organism>
<dbReference type="InterPro" id="IPR007922">
    <property type="entry name" value="DciA-like"/>
</dbReference>
<keyword evidence="2" id="KW-1185">Reference proteome</keyword>
<reference evidence="1 2" key="1">
    <citation type="journal article" date="2020" name="Microorganisms">
        <title>Osmotic Adaptation and Compatible Solute Biosynthesis of Phototrophic Bacteria as Revealed from Genome Analyses.</title>
        <authorList>
            <person name="Imhoff J.F."/>
            <person name="Rahn T."/>
            <person name="Kunzel S."/>
            <person name="Keller A."/>
            <person name="Neulinger S.C."/>
        </authorList>
    </citation>
    <scope>NUCLEOTIDE SEQUENCE [LARGE SCALE GENOMIC DNA]</scope>
    <source>
        <strain evidence="1 2">DSM 21303</strain>
    </source>
</reference>
<gene>
    <name evidence="1" type="ORF">CKO25_01630</name>
</gene>
<dbReference type="Pfam" id="PF05258">
    <property type="entry name" value="DciA"/>
    <property type="match status" value="1"/>
</dbReference>
<evidence type="ECO:0000313" key="2">
    <source>
        <dbReference type="Proteomes" id="UP001138802"/>
    </source>
</evidence>
<proteinExistence type="predicted"/>
<name>A0A9X0WF59_9GAMM</name>
<accession>A0A9X0WF59</accession>
<dbReference type="RefSeq" id="WP_200386141.1">
    <property type="nucleotide sequence ID" value="NZ_NRSD01000001.1"/>
</dbReference>
<protein>
    <recommendedName>
        <fullName evidence="3">DUF721 domain-containing protein</fullName>
    </recommendedName>
</protein>
<dbReference type="Proteomes" id="UP001138802">
    <property type="component" value="Unassembled WGS sequence"/>
</dbReference>
<dbReference type="AlphaFoldDB" id="A0A9X0WF59"/>
<dbReference type="EMBL" id="NRSD01000001">
    <property type="protein sequence ID" value="MBK1643375.1"/>
    <property type="molecule type" value="Genomic_DNA"/>
</dbReference>